<dbReference type="AlphaFoldDB" id="A0A811PS53"/>
<dbReference type="EMBL" id="CAJGYO010000007">
    <property type="protein sequence ID" value="CAD6246036.1"/>
    <property type="molecule type" value="Genomic_DNA"/>
</dbReference>
<comment type="caution">
    <text evidence="2">The sequence shown here is derived from an EMBL/GenBank/DDBJ whole genome shotgun (WGS) entry which is preliminary data.</text>
</comment>
<sequence length="356" mass="39684">MDAAAVAALDKEYAQMAGEGSAATVRALEKEVQELETEVNKLTSGPSRRQALESEKEAVAETWKTKLNESEQALGDLEKELEAKVSDVKATTAENRDLLGQVGAQPLNVSDVKRMHREMKVVEDDTASAEKGTSALEEKDWELETKLVTKLEDLERLAEQCNQAHKRLKSGIDIQYMIHAKGSSPAEMLGTYKTVLKQGLVAHADENKRIRLSNLEEVNDLQKQMQGNVKVLEEERNNISSLQATNDNGMLKFPIFKNFVYMVKLMIFLKISEKRHQDARLKADKETQAVANVLRELVDSMAEHKGFMGTIIAQRRKDLHEAEDYIASLASSTLAGMSFTCGIHVPVPGIVYWKGK</sequence>
<dbReference type="PANTHER" id="PTHR46681:SF1">
    <property type="entry name" value="KINETOCHORE PROTEIN NDC80 HOMOLOG"/>
    <property type="match status" value="1"/>
</dbReference>
<dbReference type="OrthoDB" id="7459479at2759"/>
<dbReference type="PANTHER" id="PTHR46681">
    <property type="entry name" value="KINETOCHORE PROTEIN NDC80 HOMOLOG"/>
    <property type="match status" value="1"/>
</dbReference>
<evidence type="ECO:0000313" key="3">
    <source>
        <dbReference type="Proteomes" id="UP000604825"/>
    </source>
</evidence>
<keyword evidence="3" id="KW-1185">Reference proteome</keyword>
<organism evidence="2 3">
    <name type="scientific">Miscanthus lutarioriparius</name>
    <dbReference type="NCBI Taxonomy" id="422564"/>
    <lineage>
        <taxon>Eukaryota</taxon>
        <taxon>Viridiplantae</taxon>
        <taxon>Streptophyta</taxon>
        <taxon>Embryophyta</taxon>
        <taxon>Tracheophyta</taxon>
        <taxon>Spermatophyta</taxon>
        <taxon>Magnoliopsida</taxon>
        <taxon>Liliopsida</taxon>
        <taxon>Poales</taxon>
        <taxon>Poaceae</taxon>
        <taxon>PACMAD clade</taxon>
        <taxon>Panicoideae</taxon>
        <taxon>Andropogonodae</taxon>
        <taxon>Andropogoneae</taxon>
        <taxon>Saccharinae</taxon>
        <taxon>Miscanthus</taxon>
    </lineage>
</organism>
<protein>
    <submittedName>
        <fullName evidence="2">Uncharacterized protein</fullName>
    </submittedName>
</protein>
<gene>
    <name evidence="2" type="ORF">NCGR_LOCUS30311</name>
</gene>
<evidence type="ECO:0000313" key="2">
    <source>
        <dbReference type="EMBL" id="CAD6246036.1"/>
    </source>
</evidence>
<keyword evidence="1" id="KW-0175">Coiled coil</keyword>
<evidence type="ECO:0000256" key="1">
    <source>
        <dbReference type="SAM" id="Coils"/>
    </source>
</evidence>
<reference evidence="2" key="1">
    <citation type="submission" date="2020-10" db="EMBL/GenBank/DDBJ databases">
        <authorList>
            <person name="Han B."/>
            <person name="Lu T."/>
            <person name="Zhao Q."/>
            <person name="Huang X."/>
            <person name="Zhao Y."/>
        </authorList>
    </citation>
    <scope>NUCLEOTIDE SEQUENCE</scope>
</reference>
<dbReference type="Proteomes" id="UP000604825">
    <property type="component" value="Unassembled WGS sequence"/>
</dbReference>
<name>A0A811PS53_9POAL</name>
<feature type="coiled-coil region" evidence="1">
    <location>
        <begin position="18"/>
        <end position="94"/>
    </location>
</feature>
<dbReference type="InterPro" id="IPR055307">
    <property type="entry name" value="NDC80_plants"/>
</dbReference>
<accession>A0A811PS53</accession>
<proteinExistence type="predicted"/>